<reference evidence="1" key="1">
    <citation type="journal article" date="2014" name="Front. Microbiol.">
        <title>High frequency of phylogenetically diverse reductive dehalogenase-homologous genes in deep subseafloor sedimentary metagenomes.</title>
        <authorList>
            <person name="Kawai M."/>
            <person name="Futagami T."/>
            <person name="Toyoda A."/>
            <person name="Takaki Y."/>
            <person name="Nishi S."/>
            <person name="Hori S."/>
            <person name="Arai W."/>
            <person name="Tsubouchi T."/>
            <person name="Morono Y."/>
            <person name="Uchiyama I."/>
            <person name="Ito T."/>
            <person name="Fujiyama A."/>
            <person name="Inagaki F."/>
            <person name="Takami H."/>
        </authorList>
    </citation>
    <scope>NUCLEOTIDE SEQUENCE</scope>
    <source>
        <strain evidence="1">Expedition CK06-06</strain>
    </source>
</reference>
<dbReference type="InterPro" id="IPR036291">
    <property type="entry name" value="NAD(P)-bd_dom_sf"/>
</dbReference>
<evidence type="ECO:0008006" key="2">
    <source>
        <dbReference type="Google" id="ProtNLM"/>
    </source>
</evidence>
<sequence length="46" mass="5090">MKFSKMEGTGMEKKTRVAIIGYGNVGKGVELAIEQNPDMELKVIFT</sequence>
<evidence type="ECO:0000313" key="1">
    <source>
        <dbReference type="EMBL" id="GAG35733.1"/>
    </source>
</evidence>
<dbReference type="EMBL" id="BARS01045709">
    <property type="protein sequence ID" value="GAG35733.1"/>
    <property type="molecule type" value="Genomic_DNA"/>
</dbReference>
<comment type="caution">
    <text evidence="1">The sequence shown here is derived from an EMBL/GenBank/DDBJ whole genome shotgun (WGS) entry which is preliminary data.</text>
</comment>
<dbReference type="SUPFAM" id="SSF51735">
    <property type="entry name" value="NAD(P)-binding Rossmann-fold domains"/>
    <property type="match status" value="1"/>
</dbReference>
<feature type="non-terminal residue" evidence="1">
    <location>
        <position position="46"/>
    </location>
</feature>
<organism evidence="1">
    <name type="scientific">marine sediment metagenome</name>
    <dbReference type="NCBI Taxonomy" id="412755"/>
    <lineage>
        <taxon>unclassified sequences</taxon>
        <taxon>metagenomes</taxon>
        <taxon>ecological metagenomes</taxon>
    </lineage>
</organism>
<proteinExistence type="predicted"/>
<dbReference type="Gene3D" id="3.40.50.720">
    <property type="entry name" value="NAD(P)-binding Rossmann-like Domain"/>
    <property type="match status" value="1"/>
</dbReference>
<gene>
    <name evidence="1" type="ORF">S01H1_68901</name>
</gene>
<name>X0XGF5_9ZZZZ</name>
<accession>X0XGF5</accession>
<protein>
    <recommendedName>
        <fullName evidence="2">Diaminopimelate dehydrogenase</fullName>
    </recommendedName>
</protein>
<dbReference type="AlphaFoldDB" id="X0XGF5"/>